<comment type="caution">
    <text evidence="1">The sequence shown here is derived from an EMBL/GenBank/DDBJ whole genome shotgun (WGS) entry which is preliminary data.</text>
</comment>
<evidence type="ECO:0000313" key="2">
    <source>
        <dbReference type="Proteomes" id="UP000708208"/>
    </source>
</evidence>
<dbReference type="AlphaFoldDB" id="A0A8J2JET7"/>
<dbReference type="Proteomes" id="UP000708208">
    <property type="component" value="Unassembled WGS sequence"/>
</dbReference>
<dbReference type="EMBL" id="CAJVCH010058601">
    <property type="protein sequence ID" value="CAG7719091.1"/>
    <property type="molecule type" value="Genomic_DNA"/>
</dbReference>
<keyword evidence="2" id="KW-1185">Reference proteome</keyword>
<proteinExistence type="predicted"/>
<name>A0A8J2JET7_9HEXA</name>
<accession>A0A8J2JET7</accession>
<evidence type="ECO:0000313" key="1">
    <source>
        <dbReference type="EMBL" id="CAG7719091.1"/>
    </source>
</evidence>
<reference evidence="1" key="1">
    <citation type="submission" date="2021-06" db="EMBL/GenBank/DDBJ databases">
        <authorList>
            <person name="Hodson N. C."/>
            <person name="Mongue J. A."/>
            <person name="Jaron S. K."/>
        </authorList>
    </citation>
    <scope>NUCLEOTIDE SEQUENCE</scope>
</reference>
<sequence length="31" mass="3813">MSDGRKLYRHTKKDYTNYYCIRNSESRGNQQ</sequence>
<protein>
    <submittedName>
        <fullName evidence="1">Uncharacterized protein</fullName>
    </submittedName>
</protein>
<organism evidence="1 2">
    <name type="scientific">Allacma fusca</name>
    <dbReference type="NCBI Taxonomy" id="39272"/>
    <lineage>
        <taxon>Eukaryota</taxon>
        <taxon>Metazoa</taxon>
        <taxon>Ecdysozoa</taxon>
        <taxon>Arthropoda</taxon>
        <taxon>Hexapoda</taxon>
        <taxon>Collembola</taxon>
        <taxon>Symphypleona</taxon>
        <taxon>Sminthuridae</taxon>
        <taxon>Allacma</taxon>
    </lineage>
</organism>
<gene>
    <name evidence="1" type="ORF">AFUS01_LOCUS8432</name>
</gene>
<feature type="non-terminal residue" evidence="1">
    <location>
        <position position="1"/>
    </location>
</feature>